<dbReference type="GO" id="GO:0005975">
    <property type="term" value="P:carbohydrate metabolic process"/>
    <property type="evidence" value="ECO:0007669"/>
    <property type="project" value="InterPro"/>
</dbReference>
<evidence type="ECO:0000256" key="3">
    <source>
        <dbReference type="ARBA" id="ARBA00023235"/>
    </source>
</evidence>
<dbReference type="Gene3D" id="1.50.10.10">
    <property type="match status" value="1"/>
</dbReference>
<dbReference type="EC" id="5.1.3.11" evidence="4"/>
<comment type="caution">
    <text evidence="5">The sequence shown here is derived from an EMBL/GenBank/DDBJ whole genome shotgun (WGS) entry which is preliminary data.</text>
</comment>
<dbReference type="AlphaFoldDB" id="A0A4R6IPK3"/>
<dbReference type="InterPro" id="IPR008928">
    <property type="entry name" value="6-hairpin_glycosidase_sf"/>
</dbReference>
<dbReference type="SUPFAM" id="SSF48208">
    <property type="entry name" value="Six-hairpin glycosidases"/>
    <property type="match status" value="1"/>
</dbReference>
<dbReference type="Pfam" id="PF07221">
    <property type="entry name" value="GlcNAc_2-epim"/>
    <property type="match status" value="1"/>
</dbReference>
<keyword evidence="6" id="KW-1185">Reference proteome</keyword>
<evidence type="ECO:0000256" key="2">
    <source>
        <dbReference type="ARBA" id="ARBA00008558"/>
    </source>
</evidence>
<gene>
    <name evidence="5" type="ORF">CLV32_0523</name>
</gene>
<evidence type="ECO:0000313" key="5">
    <source>
        <dbReference type="EMBL" id="TDO24234.1"/>
    </source>
</evidence>
<organism evidence="5 6">
    <name type="scientific">Pedobacter duraquae</name>
    <dbReference type="NCBI Taxonomy" id="425511"/>
    <lineage>
        <taxon>Bacteria</taxon>
        <taxon>Pseudomonadati</taxon>
        <taxon>Bacteroidota</taxon>
        <taxon>Sphingobacteriia</taxon>
        <taxon>Sphingobacteriales</taxon>
        <taxon>Sphingobacteriaceae</taxon>
        <taxon>Pedobacter</taxon>
    </lineage>
</organism>
<dbReference type="GO" id="GO:0047736">
    <property type="term" value="F:cellobiose epimerase activity"/>
    <property type="evidence" value="ECO:0007669"/>
    <property type="project" value="UniProtKB-UniRule"/>
</dbReference>
<comment type="catalytic activity">
    <reaction evidence="1 4">
        <text>D-cellobiose = beta-D-glucosyl-(1-&gt;4)-D-mannopyranose</text>
        <dbReference type="Rhea" id="RHEA:23384"/>
        <dbReference type="ChEBI" id="CHEBI:17057"/>
        <dbReference type="ChEBI" id="CHEBI:47931"/>
        <dbReference type="EC" id="5.1.3.11"/>
    </reaction>
</comment>
<evidence type="ECO:0000313" key="6">
    <source>
        <dbReference type="Proteomes" id="UP000295499"/>
    </source>
</evidence>
<dbReference type="RefSeq" id="WP_243732222.1">
    <property type="nucleotide sequence ID" value="NZ_SNWM01000001.1"/>
</dbReference>
<protein>
    <recommendedName>
        <fullName evidence="4">Cellobiose 2-epimerase</fullName>
        <shortName evidence="4">CE</shortName>
        <ecNumber evidence="4">5.1.3.11</ecNumber>
    </recommendedName>
</protein>
<evidence type="ECO:0000256" key="1">
    <source>
        <dbReference type="ARBA" id="ARBA00001470"/>
    </source>
</evidence>
<dbReference type="Proteomes" id="UP000295499">
    <property type="component" value="Unassembled WGS sequence"/>
</dbReference>
<comment type="function">
    <text evidence="4">Catalyzes the reversible epimerization of cellobiose to 4-O-beta-D-glucopyranosyl-D-mannose (Glc-Man).</text>
</comment>
<dbReference type="PANTHER" id="PTHR15108">
    <property type="entry name" value="N-ACYLGLUCOSAMINE-2-EPIMERASE"/>
    <property type="match status" value="1"/>
</dbReference>
<dbReference type="InterPro" id="IPR010819">
    <property type="entry name" value="AGE/CE"/>
</dbReference>
<keyword evidence="3 4" id="KW-0413">Isomerase</keyword>
<comment type="similarity">
    <text evidence="2">Belongs to the N-acylglucosamine 2-epimerase family.</text>
</comment>
<dbReference type="HAMAP" id="MF_00929">
    <property type="entry name" value="Cellobiose_2_epim"/>
    <property type="match status" value="1"/>
</dbReference>
<dbReference type="InterPro" id="IPR012341">
    <property type="entry name" value="6hp_glycosidase-like_sf"/>
</dbReference>
<comment type="similarity">
    <text evidence="4">Belongs to the cellobiose 2-epimerase family.</text>
</comment>
<name>A0A4R6IPK3_9SPHI</name>
<dbReference type="InterPro" id="IPR028584">
    <property type="entry name" value="Cellobiose_2_epim"/>
</dbReference>
<accession>A0A4R6IPK3</accession>
<proteinExistence type="inferred from homology"/>
<evidence type="ECO:0000256" key="4">
    <source>
        <dbReference type="HAMAP-Rule" id="MF_00929"/>
    </source>
</evidence>
<dbReference type="EMBL" id="SNWM01000001">
    <property type="protein sequence ID" value="TDO24234.1"/>
    <property type="molecule type" value="Genomic_DNA"/>
</dbReference>
<sequence length="408" mass="46666">MDRELQIATMESFRDAQAAELKSILDYWGKHTLDELHGGYIGQIDEHELAHSDAAKGSVLNARILWSFSAAYNLNANPNYLELANRSFDYIATYFVDKEYGGVYWTVDHLGNPLDTKKQIYAIAFTIYGLAEYYKASRKEAALELAKSLFSVIETHSFDQLKGGYLEAFTRDWQEIPDLRLSDKDANEKKTMNTLLHILEAYTCLYSVWPDGNLRTQLIGLISVFNEFIIGADDHLQLFFDENWNLKSQQISYGHDIEASWLLLEAAKAIGDASVLLETEATAVRIAKAALKGMDPDGGMNYEYDPVSQHLDADKHWWVQAEAMVGFFNAWELSGEEIYLNTCDQIWNFIQDYILDKQNGEWIWGVHADHSRIAGEDKVGLWKCPYHNSRACIELIHRTDHVIKKLRS</sequence>
<reference evidence="5 6" key="1">
    <citation type="submission" date="2019-03" db="EMBL/GenBank/DDBJ databases">
        <title>Genomic Encyclopedia of Archaeal and Bacterial Type Strains, Phase II (KMG-II): from individual species to whole genera.</title>
        <authorList>
            <person name="Goeker M."/>
        </authorList>
    </citation>
    <scope>NUCLEOTIDE SEQUENCE [LARGE SCALE GENOMIC DNA]</scope>
    <source>
        <strain evidence="5 6">DSM 19034</strain>
    </source>
</reference>